<feature type="region of interest" description="Disordered" evidence="1">
    <location>
        <begin position="1"/>
        <end position="35"/>
    </location>
</feature>
<dbReference type="AlphaFoldDB" id="A0AAV7QJZ4"/>
<feature type="compositionally biased region" description="Basic residues" evidence="1">
    <location>
        <begin position="61"/>
        <end position="79"/>
    </location>
</feature>
<evidence type="ECO:0000313" key="3">
    <source>
        <dbReference type="Proteomes" id="UP001066276"/>
    </source>
</evidence>
<dbReference type="Proteomes" id="UP001066276">
    <property type="component" value="Chromosome 6"/>
</dbReference>
<feature type="compositionally biased region" description="Basic residues" evidence="1">
    <location>
        <begin position="22"/>
        <end position="32"/>
    </location>
</feature>
<evidence type="ECO:0000313" key="2">
    <source>
        <dbReference type="EMBL" id="KAJ1138635.1"/>
    </source>
</evidence>
<feature type="compositionally biased region" description="Basic and acidic residues" evidence="1">
    <location>
        <begin position="1"/>
        <end position="19"/>
    </location>
</feature>
<protein>
    <submittedName>
        <fullName evidence="2">Uncharacterized protein</fullName>
    </submittedName>
</protein>
<organism evidence="2 3">
    <name type="scientific">Pleurodeles waltl</name>
    <name type="common">Iberian ribbed newt</name>
    <dbReference type="NCBI Taxonomy" id="8319"/>
    <lineage>
        <taxon>Eukaryota</taxon>
        <taxon>Metazoa</taxon>
        <taxon>Chordata</taxon>
        <taxon>Craniata</taxon>
        <taxon>Vertebrata</taxon>
        <taxon>Euteleostomi</taxon>
        <taxon>Amphibia</taxon>
        <taxon>Batrachia</taxon>
        <taxon>Caudata</taxon>
        <taxon>Salamandroidea</taxon>
        <taxon>Salamandridae</taxon>
        <taxon>Pleurodelinae</taxon>
        <taxon>Pleurodeles</taxon>
    </lineage>
</organism>
<gene>
    <name evidence="2" type="ORF">NDU88_005016</name>
</gene>
<feature type="compositionally biased region" description="Polar residues" evidence="1">
    <location>
        <begin position="97"/>
        <end position="108"/>
    </location>
</feature>
<accession>A0AAV7QJZ4</accession>
<proteinExistence type="predicted"/>
<comment type="caution">
    <text evidence="2">The sequence shown here is derived from an EMBL/GenBank/DDBJ whole genome shotgun (WGS) entry which is preliminary data.</text>
</comment>
<dbReference type="EMBL" id="JANPWB010000010">
    <property type="protein sequence ID" value="KAJ1138635.1"/>
    <property type="molecule type" value="Genomic_DNA"/>
</dbReference>
<keyword evidence="3" id="KW-1185">Reference proteome</keyword>
<reference evidence="2" key="1">
    <citation type="journal article" date="2022" name="bioRxiv">
        <title>Sequencing and chromosome-scale assembly of the giantPleurodeles waltlgenome.</title>
        <authorList>
            <person name="Brown T."/>
            <person name="Elewa A."/>
            <person name="Iarovenko S."/>
            <person name="Subramanian E."/>
            <person name="Araus A.J."/>
            <person name="Petzold A."/>
            <person name="Susuki M."/>
            <person name="Suzuki K.-i.T."/>
            <person name="Hayashi T."/>
            <person name="Toyoda A."/>
            <person name="Oliveira C."/>
            <person name="Osipova E."/>
            <person name="Leigh N.D."/>
            <person name="Simon A."/>
            <person name="Yun M.H."/>
        </authorList>
    </citation>
    <scope>NUCLEOTIDE SEQUENCE</scope>
    <source>
        <strain evidence="2">20211129_DDA</strain>
        <tissue evidence="2">Liver</tissue>
    </source>
</reference>
<sequence>MLRHESAKKAPTKTPERSRAAQGKKKKKKRKTCRLDLRFPLSGLQAIYASKIHRRREEAAKKRRETAKRLSKRRYRRSRLGSSNAPGTTRRYALTPSRLTGSPRSSPLTGRHVPFTPGIAIVV</sequence>
<evidence type="ECO:0000256" key="1">
    <source>
        <dbReference type="SAM" id="MobiDB-lite"/>
    </source>
</evidence>
<feature type="region of interest" description="Disordered" evidence="1">
    <location>
        <begin position="55"/>
        <end position="111"/>
    </location>
</feature>
<name>A0AAV7QJZ4_PLEWA</name>